<dbReference type="OrthoDB" id="7570189at2"/>
<accession>A0A1H8I525</accession>
<dbReference type="Pfam" id="PF05521">
    <property type="entry name" value="Phage_HCP"/>
    <property type="match status" value="1"/>
</dbReference>
<dbReference type="RefSeq" id="WP_091845719.1">
    <property type="nucleotide sequence ID" value="NZ_FOCM01000005.1"/>
</dbReference>
<dbReference type="InterPro" id="IPR008767">
    <property type="entry name" value="Phage_SPP1_head-tail_adaptor"/>
</dbReference>
<sequence length="112" mass="12111">MGGVILDRRLTLEAPETTADGRGGYDRSWVALGDLFARVAPRTGRLAAGVELSLSRVGYRITVRAAPQGAVSRPLAGQRLRDGTRVFDIRAVTESRDGPLYLDIFAEEEVAP</sequence>
<name>A0A1H8I525_9RHOB</name>
<gene>
    <name evidence="1" type="ORF">SAMN04488011_105104</name>
</gene>
<dbReference type="Proteomes" id="UP000199372">
    <property type="component" value="Unassembled WGS sequence"/>
</dbReference>
<evidence type="ECO:0000313" key="1">
    <source>
        <dbReference type="EMBL" id="SEN63464.1"/>
    </source>
</evidence>
<dbReference type="EMBL" id="FOCM01000005">
    <property type="protein sequence ID" value="SEN63464.1"/>
    <property type="molecule type" value="Genomic_DNA"/>
</dbReference>
<reference evidence="2" key="1">
    <citation type="submission" date="2016-10" db="EMBL/GenBank/DDBJ databases">
        <authorList>
            <person name="Varghese N."/>
            <person name="Submissions S."/>
        </authorList>
    </citation>
    <scope>NUCLEOTIDE SEQUENCE [LARGE SCALE GENOMIC DNA]</scope>
    <source>
        <strain evidence="2">DSM 26893</strain>
    </source>
</reference>
<dbReference type="AlphaFoldDB" id="A0A1H8I525"/>
<evidence type="ECO:0000313" key="2">
    <source>
        <dbReference type="Proteomes" id="UP000199372"/>
    </source>
</evidence>
<keyword evidence="2" id="KW-1185">Reference proteome</keyword>
<organism evidence="1 2">
    <name type="scientific">Palleronia pelagia</name>
    <dbReference type="NCBI Taxonomy" id="387096"/>
    <lineage>
        <taxon>Bacteria</taxon>
        <taxon>Pseudomonadati</taxon>
        <taxon>Pseudomonadota</taxon>
        <taxon>Alphaproteobacteria</taxon>
        <taxon>Rhodobacterales</taxon>
        <taxon>Roseobacteraceae</taxon>
        <taxon>Palleronia</taxon>
    </lineage>
</organism>
<proteinExistence type="predicted"/>
<dbReference type="Gene3D" id="2.40.10.270">
    <property type="entry name" value="Bacteriophage SPP1 head-tail adaptor protein"/>
    <property type="match status" value="1"/>
</dbReference>
<dbReference type="InterPro" id="IPR038666">
    <property type="entry name" value="SSP1_head-tail_sf"/>
</dbReference>
<protein>
    <submittedName>
        <fullName evidence="1">Head-tail adaptor</fullName>
    </submittedName>
</protein>